<evidence type="ECO:0000256" key="1">
    <source>
        <dbReference type="ARBA" id="ARBA00001947"/>
    </source>
</evidence>
<evidence type="ECO:0000259" key="6">
    <source>
        <dbReference type="Pfam" id="PF18089"/>
    </source>
</evidence>
<proteinExistence type="inferred from homology"/>
<dbReference type="RefSeq" id="WP_125241975.1">
    <property type="nucleotide sequence ID" value="NZ_RSED01000003.1"/>
</dbReference>
<evidence type="ECO:0000256" key="4">
    <source>
        <dbReference type="ARBA" id="ARBA00022833"/>
    </source>
</evidence>
<name>A0A3R8S9I2_9BURK</name>
<keyword evidence="3" id="KW-0378">Hydrolase</keyword>
<accession>A0A3R8S9I2</accession>
<keyword evidence="4" id="KW-0862">Zinc</keyword>
<dbReference type="Pfam" id="PF18089">
    <property type="entry name" value="DAPG_hydrolase"/>
    <property type="match status" value="1"/>
</dbReference>
<dbReference type="GO" id="GO:0046872">
    <property type="term" value="F:metal ion binding"/>
    <property type="evidence" value="ECO:0007669"/>
    <property type="project" value="UniProtKB-KW"/>
</dbReference>
<evidence type="ECO:0000313" key="7">
    <source>
        <dbReference type="EMBL" id="RRS05406.1"/>
    </source>
</evidence>
<organism evidence="7 8">
    <name type="scientific">Aquabacterium soli</name>
    <dbReference type="NCBI Taxonomy" id="2493092"/>
    <lineage>
        <taxon>Bacteria</taxon>
        <taxon>Pseudomonadati</taxon>
        <taxon>Pseudomonadota</taxon>
        <taxon>Betaproteobacteria</taxon>
        <taxon>Burkholderiales</taxon>
        <taxon>Aquabacterium</taxon>
    </lineage>
</organism>
<evidence type="ECO:0000256" key="2">
    <source>
        <dbReference type="ARBA" id="ARBA00022723"/>
    </source>
</evidence>
<evidence type="ECO:0000256" key="3">
    <source>
        <dbReference type="ARBA" id="ARBA00022801"/>
    </source>
</evidence>
<reference evidence="7 8" key="1">
    <citation type="submission" date="2018-12" db="EMBL/GenBank/DDBJ databases">
        <title>The whole draft genome of Aquabacterium sp. SJQ9.</title>
        <authorList>
            <person name="Sun L."/>
            <person name="Gao X."/>
            <person name="Chen W."/>
            <person name="Huang K."/>
        </authorList>
    </citation>
    <scope>NUCLEOTIDE SEQUENCE [LARGE SCALE GENOMIC DNA]</scope>
    <source>
        <strain evidence="7 8">SJQ9</strain>
    </source>
</reference>
<comment type="similarity">
    <text evidence="5">Belongs to the DAPG/phloretin hydrolase family.</text>
</comment>
<dbReference type="GO" id="GO:0016787">
    <property type="term" value="F:hydrolase activity"/>
    <property type="evidence" value="ECO:0007669"/>
    <property type="project" value="UniProtKB-KW"/>
</dbReference>
<comment type="cofactor">
    <cofactor evidence="1">
        <name>Zn(2+)</name>
        <dbReference type="ChEBI" id="CHEBI:29105"/>
    </cofactor>
</comment>
<dbReference type="OrthoDB" id="2052122at2"/>
<evidence type="ECO:0000256" key="5">
    <source>
        <dbReference type="ARBA" id="ARBA00023459"/>
    </source>
</evidence>
<feature type="domain" description="DAPG hydrolase PhiG" evidence="6">
    <location>
        <begin position="242"/>
        <end position="404"/>
    </location>
</feature>
<dbReference type="Proteomes" id="UP000269265">
    <property type="component" value="Unassembled WGS sequence"/>
</dbReference>
<evidence type="ECO:0000313" key="8">
    <source>
        <dbReference type="Proteomes" id="UP000269265"/>
    </source>
</evidence>
<dbReference type="AlphaFoldDB" id="A0A3R8S9I2"/>
<sequence length="411" mass="45710">MAFLFNHPLTRPRTGLCQLLASTVIRLLPLAVAWVAVPGVALAQSVVASSSFAVKDVRPEGYSWFWDNADERLFKGANLENRSFRWLQAPATPQHLGYSAGARYEAASFFGGALHKVVVSYLDPATQQGRVASDNFLGSKPYSFLAAEVSIDGKPPFTVLVQYNAVGEGYGDSQFRIDVTAAADPALAQAYVNHLGRTLRGLKPDLMNALNERYFNGVLKTRGYYSYGKVDKNLNVTLTIVQEIRGITPEMLSWWWDHIGNTERYRLWQPMDHVHFEWTVPPNSPDMLYDVGAVQKVKEYVGKSAWTLTIAGADPHAAPLPPVAITDPGFFYARTNLSLLQSVLPSNSLVHQWKPNPSGDGVVLTSTFVNTALALVLNTNFFNDLGSHALREFQMLPYFLPRLYRREQLGE</sequence>
<dbReference type="InterPro" id="IPR041526">
    <property type="entry name" value="DAPG_hydrolase"/>
</dbReference>
<keyword evidence="8" id="KW-1185">Reference proteome</keyword>
<comment type="caution">
    <text evidence="7">The sequence shown here is derived from an EMBL/GenBank/DDBJ whole genome shotgun (WGS) entry which is preliminary data.</text>
</comment>
<gene>
    <name evidence="7" type="ORF">EIP75_04125</name>
</gene>
<keyword evidence="2" id="KW-0479">Metal-binding</keyword>
<dbReference type="EMBL" id="RSED01000003">
    <property type="protein sequence ID" value="RRS05406.1"/>
    <property type="molecule type" value="Genomic_DNA"/>
</dbReference>
<protein>
    <recommendedName>
        <fullName evidence="6">DAPG hydrolase PhiG domain-containing protein</fullName>
    </recommendedName>
</protein>